<dbReference type="Proteomes" id="UP000570514">
    <property type="component" value="Unassembled WGS sequence"/>
</dbReference>
<sequence length="363" mass="40264">MDELEAILETGGAAALEVAASAMAQRGGKTVYCPNCGQPMIGPFCALCGQSINNHRRSVGHLVADLVKDIASFDSRILRTAYAMLAKPGELALAFHEGRTQRYVPPVRLYLFVSLIFFVALSISHVALLQFVLRADPINIVIEKGKPYQVNKNGEREEMSARYADGKKHYTYNSDLVYFQREGSVHSNLSKAQLDNISQRVETELGKNKDKGKDASVVTQTVFGTLRKLADDPAALNGSLTVWIPRALFLLLPLFALLLAGFYWRQRKSLFFVDHLVFSLSFHSFGFALQLAAAALAQVIAGGYAVAAMVVVLSLYLLLAMKRFYRQSWRWTVLKWAAVSFIYYFFCVLPAFGLVIAAAVMWG</sequence>
<feature type="transmembrane region" description="Helical" evidence="1">
    <location>
        <begin position="341"/>
        <end position="362"/>
    </location>
</feature>
<reference evidence="2 3" key="1">
    <citation type="submission" date="2020-03" db="EMBL/GenBank/DDBJ databases">
        <title>Genomic Encyclopedia of Type Strains, Phase IV (KMG-IV): sequencing the most valuable type-strain genomes for metagenomic binning, comparative biology and taxonomic classification.</title>
        <authorList>
            <person name="Goeker M."/>
        </authorList>
    </citation>
    <scope>NUCLEOTIDE SEQUENCE [LARGE SCALE GENOMIC DNA]</scope>
    <source>
        <strain evidence="2 3">DSM 19867</strain>
    </source>
</reference>
<name>A0A846N182_9PROT</name>
<feature type="transmembrane region" description="Helical" evidence="1">
    <location>
        <begin position="243"/>
        <end position="264"/>
    </location>
</feature>
<gene>
    <name evidence="2" type="ORF">FHS83_003042</name>
</gene>
<dbReference type="Pfam" id="PF12412">
    <property type="entry name" value="DUF3667"/>
    <property type="match status" value="1"/>
</dbReference>
<evidence type="ECO:0000313" key="2">
    <source>
        <dbReference type="EMBL" id="NIK89724.1"/>
    </source>
</evidence>
<keyword evidence="3" id="KW-1185">Reference proteome</keyword>
<dbReference type="AlphaFoldDB" id="A0A846N182"/>
<protein>
    <submittedName>
        <fullName evidence="2">ABC-type multidrug transport system fused ATPase/permease subunit</fullName>
    </submittedName>
</protein>
<evidence type="ECO:0000313" key="3">
    <source>
        <dbReference type="Proteomes" id="UP000570514"/>
    </source>
</evidence>
<keyword evidence="1" id="KW-0472">Membrane</keyword>
<feature type="transmembrane region" description="Helical" evidence="1">
    <location>
        <begin position="302"/>
        <end position="320"/>
    </location>
</feature>
<feature type="transmembrane region" description="Helical" evidence="1">
    <location>
        <begin position="109"/>
        <end position="133"/>
    </location>
</feature>
<accession>A0A846N182</accession>
<keyword evidence="1" id="KW-0812">Transmembrane</keyword>
<dbReference type="RefSeq" id="WP_167083786.1">
    <property type="nucleotide sequence ID" value="NZ_BAAADC010000001.1"/>
</dbReference>
<evidence type="ECO:0000256" key="1">
    <source>
        <dbReference type="SAM" id="Phobius"/>
    </source>
</evidence>
<feature type="transmembrane region" description="Helical" evidence="1">
    <location>
        <begin position="276"/>
        <end position="296"/>
    </location>
</feature>
<keyword evidence="1" id="KW-1133">Transmembrane helix</keyword>
<comment type="caution">
    <text evidence="2">The sequence shown here is derived from an EMBL/GenBank/DDBJ whole genome shotgun (WGS) entry which is preliminary data.</text>
</comment>
<proteinExistence type="predicted"/>
<dbReference type="InterPro" id="IPR022134">
    <property type="entry name" value="DUF3667"/>
</dbReference>
<dbReference type="EMBL" id="JAASRM010000001">
    <property type="protein sequence ID" value="NIK89724.1"/>
    <property type="molecule type" value="Genomic_DNA"/>
</dbReference>
<organism evidence="2 3">
    <name type="scientific">Rhizomicrobium palustre</name>
    <dbReference type="NCBI Taxonomy" id="189966"/>
    <lineage>
        <taxon>Bacteria</taxon>
        <taxon>Pseudomonadati</taxon>
        <taxon>Pseudomonadota</taxon>
        <taxon>Alphaproteobacteria</taxon>
        <taxon>Micropepsales</taxon>
        <taxon>Micropepsaceae</taxon>
        <taxon>Rhizomicrobium</taxon>
    </lineage>
</organism>